<organism evidence="1 2">
    <name type="scientific">Cotesia congregata</name>
    <name type="common">Parasitoid wasp</name>
    <name type="synonym">Apanteles congregatus</name>
    <dbReference type="NCBI Taxonomy" id="51543"/>
    <lineage>
        <taxon>Eukaryota</taxon>
        <taxon>Metazoa</taxon>
        <taxon>Ecdysozoa</taxon>
        <taxon>Arthropoda</taxon>
        <taxon>Hexapoda</taxon>
        <taxon>Insecta</taxon>
        <taxon>Pterygota</taxon>
        <taxon>Neoptera</taxon>
        <taxon>Endopterygota</taxon>
        <taxon>Hymenoptera</taxon>
        <taxon>Apocrita</taxon>
        <taxon>Ichneumonoidea</taxon>
        <taxon>Braconidae</taxon>
        <taxon>Microgastrinae</taxon>
        <taxon>Cotesia</taxon>
    </lineage>
</organism>
<reference evidence="1" key="1">
    <citation type="submission" date="2021-04" db="EMBL/GenBank/DDBJ databases">
        <authorList>
            <person name="Chebbi M.A.C M."/>
        </authorList>
    </citation>
    <scope>NUCLEOTIDE SEQUENCE</scope>
</reference>
<evidence type="ECO:0000313" key="1">
    <source>
        <dbReference type="EMBL" id="CAG5077940.1"/>
    </source>
</evidence>
<gene>
    <name evidence="1" type="ORF">HICCMSTLAB_LOCUS2596</name>
</gene>
<dbReference type="OrthoDB" id="7615957at2759"/>
<dbReference type="EMBL" id="CAJNRD030001117">
    <property type="protein sequence ID" value="CAG5077940.1"/>
    <property type="molecule type" value="Genomic_DNA"/>
</dbReference>
<dbReference type="AlphaFoldDB" id="A0A8J2H639"/>
<protein>
    <submittedName>
        <fullName evidence="1">Uncharacterized protein</fullName>
    </submittedName>
</protein>
<comment type="caution">
    <text evidence="1">The sequence shown here is derived from an EMBL/GenBank/DDBJ whole genome shotgun (WGS) entry which is preliminary data.</text>
</comment>
<proteinExistence type="predicted"/>
<name>A0A8J2H639_COTCN</name>
<sequence length="404" mass="47183">MLAPDENSMKEMLCILEKYATKNRLKVNTKKTKVLVVGSKSSRSRSERGWWYGGEPLEEVKEFKYLGCWISNRNSWKKHMREMAGKARVAINATWGLIQRSARSTFRDRMYLYNSLVRAGVMFGVELWGWEDNKEMEAVYGRYCKAALGLAKNTPEYIWRTESGAESWKVSCRRRASKYIMDILGMEDRRWPKVCLRETCRGILNGKPSKWGAGFVKALDEMKCSDVIQMIWDKKEAATIEQRLMAGLNSLTSETKLEDDKKIMESTFNRRYKFIKTTMGTEPYWVDSRIPGWIKEVWCRIRCGNIVRAGKKGFKDWQCRLCQNEDETLEHIFRCRSLKAAANEKIVDFIERWCGGRVEADFDWLLMQTLRGDPIKEICEYIQRFENLVKAGGTAMEDELVRLQ</sequence>
<evidence type="ECO:0000313" key="2">
    <source>
        <dbReference type="Proteomes" id="UP000786811"/>
    </source>
</evidence>
<keyword evidence="2" id="KW-1185">Reference proteome</keyword>
<dbReference type="PANTHER" id="PTHR47027:SF20">
    <property type="entry name" value="REVERSE TRANSCRIPTASE-LIKE PROTEIN WITH RNA-DIRECTED DNA POLYMERASE DOMAIN"/>
    <property type="match status" value="1"/>
</dbReference>
<dbReference type="Proteomes" id="UP000786811">
    <property type="component" value="Unassembled WGS sequence"/>
</dbReference>
<dbReference type="PANTHER" id="PTHR47027">
    <property type="entry name" value="REVERSE TRANSCRIPTASE DOMAIN-CONTAINING PROTEIN"/>
    <property type="match status" value="1"/>
</dbReference>
<accession>A0A8J2H639</accession>